<gene>
    <name evidence="1" type="ORF">DF182_03850</name>
</gene>
<evidence type="ECO:0000313" key="1">
    <source>
        <dbReference type="EMBL" id="RBL91750.1"/>
    </source>
</evidence>
<keyword evidence="2" id="KW-1185">Reference proteome</keyword>
<sequence>MSAVMLTACVTNHSASSRERNGSGFSIPTGVKKGRRLIHPSILFNEAMREYRVSRKSFPATLQQFEYSGDKARKAVKDMRESGFLSLEIGYSLLDSMEIFFIHKPVYTQRVGKTDLSVDARGVFIYTAKDSSVMSITKLERGLFVR</sequence>
<dbReference type="Proteomes" id="UP000253410">
    <property type="component" value="Unassembled WGS sequence"/>
</dbReference>
<evidence type="ECO:0000313" key="2">
    <source>
        <dbReference type="Proteomes" id="UP000253410"/>
    </source>
</evidence>
<comment type="caution">
    <text evidence="1">The sequence shown here is derived from an EMBL/GenBank/DDBJ whole genome shotgun (WGS) entry which is preliminary data.</text>
</comment>
<accession>A0A365XZS2</accession>
<proteinExistence type="predicted"/>
<dbReference type="AlphaFoldDB" id="A0A365XZS2"/>
<reference evidence="1 2" key="1">
    <citation type="submission" date="2018-05" db="EMBL/GenBank/DDBJ databases">
        <title>Chitinophaga sp. K3CV102501T nov., isolated from isolated from a monsoon evergreen broad-leaved forest soil.</title>
        <authorList>
            <person name="Lv Y."/>
        </authorList>
    </citation>
    <scope>NUCLEOTIDE SEQUENCE [LARGE SCALE GENOMIC DNA]</scope>
    <source>
        <strain evidence="1 2">GDMCC 1.1325</strain>
    </source>
</reference>
<protein>
    <submittedName>
        <fullName evidence="1">Uncharacterized protein</fullName>
    </submittedName>
</protein>
<name>A0A365XZS2_9BACT</name>
<organism evidence="1 2">
    <name type="scientific">Chitinophaga flava</name>
    <dbReference type="NCBI Taxonomy" id="2259036"/>
    <lineage>
        <taxon>Bacteria</taxon>
        <taxon>Pseudomonadati</taxon>
        <taxon>Bacteroidota</taxon>
        <taxon>Chitinophagia</taxon>
        <taxon>Chitinophagales</taxon>
        <taxon>Chitinophagaceae</taxon>
        <taxon>Chitinophaga</taxon>
    </lineage>
</organism>
<dbReference type="EMBL" id="QFFJ01000001">
    <property type="protein sequence ID" value="RBL91750.1"/>
    <property type="molecule type" value="Genomic_DNA"/>
</dbReference>